<dbReference type="NCBIfam" id="NF047446">
    <property type="entry name" value="barrel_OmpL47"/>
    <property type="match status" value="1"/>
</dbReference>
<dbReference type="RefSeq" id="WP_377475130.1">
    <property type="nucleotide sequence ID" value="NZ_JBHLWN010000124.1"/>
</dbReference>
<keyword evidence="1" id="KW-0433">Leucine-rich repeat</keyword>
<dbReference type="InterPro" id="IPR058094">
    <property type="entry name" value="Ig-like_OmpL47-like"/>
</dbReference>
<keyword evidence="3" id="KW-0732">Signal</keyword>
<keyword evidence="5" id="KW-1185">Reference proteome</keyword>
<keyword evidence="2" id="KW-0677">Repeat</keyword>
<dbReference type="PANTHER" id="PTHR46652:SF3">
    <property type="entry name" value="LEUCINE-RICH REPEAT-CONTAINING PROTEIN 9"/>
    <property type="match status" value="1"/>
</dbReference>
<evidence type="ECO:0000256" key="1">
    <source>
        <dbReference type="ARBA" id="ARBA00022614"/>
    </source>
</evidence>
<dbReference type="Pfam" id="PF12799">
    <property type="entry name" value="LRR_4"/>
    <property type="match status" value="2"/>
</dbReference>
<dbReference type="InterPro" id="IPR050836">
    <property type="entry name" value="SDS22/Internalin_LRR"/>
</dbReference>
<organism evidence="4 5">
    <name type="scientific">Paenibacillus chartarius</name>
    <dbReference type="NCBI Taxonomy" id="747481"/>
    <lineage>
        <taxon>Bacteria</taxon>
        <taxon>Bacillati</taxon>
        <taxon>Bacillota</taxon>
        <taxon>Bacilli</taxon>
        <taxon>Bacillales</taxon>
        <taxon>Paenibacillaceae</taxon>
        <taxon>Paenibacillus</taxon>
    </lineage>
</organism>
<name>A0ABV6DVM4_9BACL</name>
<dbReference type="Proteomes" id="UP001589776">
    <property type="component" value="Unassembled WGS sequence"/>
</dbReference>
<dbReference type="Gene3D" id="3.80.10.10">
    <property type="entry name" value="Ribonuclease Inhibitor"/>
    <property type="match status" value="2"/>
</dbReference>
<comment type="caution">
    <text evidence="4">The sequence shown here is derived from an EMBL/GenBank/DDBJ whole genome shotgun (WGS) entry which is preliminary data.</text>
</comment>
<accession>A0ABV6DVM4</accession>
<feature type="signal peptide" evidence="3">
    <location>
        <begin position="1"/>
        <end position="24"/>
    </location>
</feature>
<dbReference type="PROSITE" id="PS51450">
    <property type="entry name" value="LRR"/>
    <property type="match status" value="4"/>
</dbReference>
<dbReference type="EMBL" id="JBHLWN010000124">
    <property type="protein sequence ID" value="MFC0216701.1"/>
    <property type="molecule type" value="Genomic_DNA"/>
</dbReference>
<gene>
    <name evidence="4" type="ORF">ACFFK0_30340</name>
</gene>
<dbReference type="InterPro" id="IPR032675">
    <property type="entry name" value="LRR_dom_sf"/>
</dbReference>
<reference evidence="4 5" key="1">
    <citation type="submission" date="2024-09" db="EMBL/GenBank/DDBJ databases">
        <authorList>
            <person name="Sun Q."/>
            <person name="Mori K."/>
        </authorList>
    </citation>
    <scope>NUCLEOTIDE SEQUENCE [LARGE SCALE GENOMIC DNA]</scope>
    <source>
        <strain evidence="4 5">CCM 7759</strain>
    </source>
</reference>
<feature type="chain" id="PRO_5045533641" evidence="3">
    <location>
        <begin position="25"/>
        <end position="518"/>
    </location>
</feature>
<proteinExistence type="predicted"/>
<evidence type="ECO:0000313" key="5">
    <source>
        <dbReference type="Proteomes" id="UP001589776"/>
    </source>
</evidence>
<evidence type="ECO:0000313" key="4">
    <source>
        <dbReference type="EMBL" id="MFC0216701.1"/>
    </source>
</evidence>
<protein>
    <submittedName>
        <fullName evidence="4">Leucine-rich repeat domain-containing protein</fullName>
    </submittedName>
</protein>
<dbReference type="InterPro" id="IPR001611">
    <property type="entry name" value="Leu-rich_rpt"/>
</dbReference>
<dbReference type="InterPro" id="IPR025875">
    <property type="entry name" value="Leu-rich_rpt_4"/>
</dbReference>
<evidence type="ECO:0000256" key="3">
    <source>
        <dbReference type="SAM" id="SignalP"/>
    </source>
</evidence>
<dbReference type="SMART" id="SM00365">
    <property type="entry name" value="LRR_SD22"/>
    <property type="match status" value="5"/>
</dbReference>
<dbReference type="PANTHER" id="PTHR46652">
    <property type="entry name" value="LEUCINE-RICH REPEAT AND IQ DOMAIN-CONTAINING PROTEIN 1-RELATED"/>
    <property type="match status" value="1"/>
</dbReference>
<dbReference type="SUPFAM" id="SSF52058">
    <property type="entry name" value="L domain-like"/>
    <property type="match status" value="1"/>
</dbReference>
<evidence type="ECO:0000256" key="2">
    <source>
        <dbReference type="ARBA" id="ARBA00022737"/>
    </source>
</evidence>
<sequence>MIKKIVVSTVLAFAVVAFGSSAYAAEGNHPSALGSDVVTIPDTKLESAVRTVLNKPTGSISVTDMEQLTALNGNYRHITNLQGLEYAKNLKSLELKFNEITDFTPISNLTSLEKLDIGFNKNLTVFPSLPKLGNLSQLDFEGSQISDISNLKDLPNLSYLSISDNPISDFSPISRLSKLKTLMASNVKMTDLSPIAGATSLENLYLRSTPYGNNMNQISDLSPLKSLKNLSILDVSFNNVSDLSIIEHLPRISRMNLEYNQITDVTLVYNLFLNGRLPNVNIIITDNPLKVYAGSKTLKQLQYLTEHGLKIEYLSFSKSTSPAASDITIYNQPGISYAVIKNVRKDIQRIWVSTEISPNYPVDLGYADVNPDATVIHIPLDFSVALKPEGGTVYVTVKDYIKKHSDPVYISYGPVTTTDKLPPVTKYQVQPVYETSSKGERYISALTVTLTASDSSGIQSTMYRINGGIWTSYTEPFTILAKDALKVEYMSTDSNGNTEDINVMDFEHGTFIGSGKVN</sequence>